<evidence type="ECO:0008006" key="4">
    <source>
        <dbReference type="Google" id="ProtNLM"/>
    </source>
</evidence>
<gene>
    <name evidence="2" type="ORF">SAMN04488125_12231</name>
</gene>
<feature type="region of interest" description="Disordered" evidence="1">
    <location>
        <begin position="105"/>
        <end position="136"/>
    </location>
</feature>
<keyword evidence="3" id="KW-1185">Reference proteome</keyword>
<protein>
    <recommendedName>
        <fullName evidence="4">Transposase DDE domain-containing protein</fullName>
    </recommendedName>
</protein>
<accession>A0A1I4JYQ9</accession>
<evidence type="ECO:0000256" key="1">
    <source>
        <dbReference type="SAM" id="MobiDB-lite"/>
    </source>
</evidence>
<dbReference type="STRING" id="414703.SAMN04488125_12231"/>
<name>A0A1I4JYQ9_9HYPH</name>
<evidence type="ECO:0000313" key="3">
    <source>
        <dbReference type="Proteomes" id="UP000198804"/>
    </source>
</evidence>
<organism evidence="2 3">
    <name type="scientific">Methylorubrum salsuginis</name>
    <dbReference type="NCBI Taxonomy" id="414703"/>
    <lineage>
        <taxon>Bacteria</taxon>
        <taxon>Pseudomonadati</taxon>
        <taxon>Pseudomonadota</taxon>
        <taxon>Alphaproteobacteria</taxon>
        <taxon>Hyphomicrobiales</taxon>
        <taxon>Methylobacteriaceae</taxon>
        <taxon>Methylorubrum</taxon>
    </lineage>
</organism>
<evidence type="ECO:0000313" key="2">
    <source>
        <dbReference type="EMBL" id="SFL71699.1"/>
    </source>
</evidence>
<dbReference type="AlphaFoldDB" id="A0A1I4JYQ9"/>
<sequence>MRNEPITFANTHPDDIAAFKKELQDAFALAVVDEFGELPDGPIPSDEVLDGGVNAPVAVTLRILCDGRKVGGAVVTVTRTVPYKHSRIAYRRRNRIERLFGHLKKTGGASQHATTAWPATTWPPSPSFPVSQHGLE</sequence>
<dbReference type="Proteomes" id="UP000198804">
    <property type="component" value="Unassembled WGS sequence"/>
</dbReference>
<reference evidence="3" key="1">
    <citation type="submission" date="2016-10" db="EMBL/GenBank/DDBJ databases">
        <authorList>
            <person name="Varghese N."/>
            <person name="Submissions S."/>
        </authorList>
    </citation>
    <scope>NUCLEOTIDE SEQUENCE [LARGE SCALE GENOMIC DNA]</scope>
    <source>
        <strain evidence="3">CGMCC 1.6474</strain>
    </source>
</reference>
<dbReference type="EMBL" id="FOSV01000022">
    <property type="protein sequence ID" value="SFL71699.1"/>
    <property type="molecule type" value="Genomic_DNA"/>
</dbReference>
<proteinExistence type="predicted"/>